<gene>
    <name evidence="1" type="primary">KCNH1</name>
</gene>
<dbReference type="OrthoDB" id="447251at2759"/>
<dbReference type="AlphaFoldDB" id="L8EAS2"/>
<dbReference type="EMBL" id="HF584389">
    <property type="protein sequence ID" value="CCQ43886.1"/>
    <property type="molecule type" value="Genomic_DNA"/>
</dbReference>
<reference evidence="1" key="1">
    <citation type="journal article" date="2013" name="PLoS ONE">
        <title>Direct detection of alternative open reading frames translation products in human significantly expands the proteome.</title>
        <authorList>
            <person name="Vanderperre B."/>
            <person name="Lucier J.-F."/>
            <person name="Motard J."/>
            <person name="Tremblay G."/>
            <person name="Vanderperre S."/>
            <person name="Wisztorski M."/>
            <person name="Salzet M."/>
            <person name="Boisvert F.-M."/>
            <person name="Roucou X."/>
        </authorList>
    </citation>
    <scope>NUCLEOTIDE SEQUENCE</scope>
</reference>
<sequence>MMSSTLLRTWMRLVPLWVIQGRLVLLIRFHHHWRGERVRASAACSAL</sequence>
<protein>
    <submittedName>
        <fullName evidence="1">Alternative protein KCNH1</fullName>
    </submittedName>
</protein>
<name>L8EAS2_HUMAN</name>
<proteinExistence type="predicted"/>
<evidence type="ECO:0000313" key="1">
    <source>
        <dbReference type="EMBL" id="CCQ43886.1"/>
    </source>
</evidence>
<organism evidence="1">
    <name type="scientific">Homo sapiens</name>
    <name type="common">Human</name>
    <dbReference type="NCBI Taxonomy" id="9606"/>
    <lineage>
        <taxon>Eukaryota</taxon>
        <taxon>Metazoa</taxon>
        <taxon>Chordata</taxon>
        <taxon>Craniata</taxon>
        <taxon>Vertebrata</taxon>
        <taxon>Euteleostomi</taxon>
        <taxon>Mammalia</taxon>
        <taxon>Eutheria</taxon>
        <taxon>Euarchontoglires</taxon>
        <taxon>Primates</taxon>
        <taxon>Haplorrhini</taxon>
        <taxon>Catarrhini</taxon>
        <taxon>Hominidae</taxon>
        <taxon>Homo</taxon>
    </lineage>
</organism>
<accession>L8EAS2</accession>
<dbReference type="ChiTaRS" id="KCNH1">
    <property type="organism name" value="human"/>
</dbReference>